<organism evidence="1">
    <name type="scientific">Siphoviridae sp. ctLqe90</name>
    <dbReference type="NCBI Taxonomy" id="2825456"/>
    <lineage>
        <taxon>Viruses</taxon>
        <taxon>Duplodnaviria</taxon>
        <taxon>Heunggongvirae</taxon>
        <taxon>Uroviricota</taxon>
        <taxon>Caudoviricetes</taxon>
    </lineage>
</organism>
<accession>A0A8S5Q3J8</accession>
<proteinExistence type="predicted"/>
<name>A0A8S5Q3J8_9CAUD</name>
<sequence>MEVAHASYTQFYLNQVDTVLYNELYSTLYTRQDNQALADAIPLYPDGISIVLYSDEVTPIKDSAGKIVYYTLSSYTMSSTKIVVEEKIDTPITSFDHYVYYDKVTKDEIGSSASLNNG</sequence>
<reference evidence="1" key="1">
    <citation type="journal article" date="2021" name="Proc. Natl. Acad. Sci. U.S.A.">
        <title>A Catalog of Tens of Thousands of Viruses from Human Metagenomes Reveals Hidden Associations with Chronic Diseases.</title>
        <authorList>
            <person name="Tisza M.J."/>
            <person name="Buck C.B."/>
        </authorList>
    </citation>
    <scope>NUCLEOTIDE SEQUENCE</scope>
    <source>
        <strain evidence="1">CtLqe90</strain>
    </source>
</reference>
<protein>
    <submittedName>
        <fullName evidence="1">Uncharacterized protein</fullName>
    </submittedName>
</protein>
<evidence type="ECO:0000313" key="1">
    <source>
        <dbReference type="EMBL" id="DAE13245.1"/>
    </source>
</evidence>
<dbReference type="EMBL" id="BK015564">
    <property type="protein sequence ID" value="DAE13245.1"/>
    <property type="molecule type" value="Genomic_DNA"/>
</dbReference>